<feature type="transmembrane region" description="Helical" evidence="1">
    <location>
        <begin position="43"/>
        <end position="64"/>
    </location>
</feature>
<keyword evidence="1" id="KW-0472">Membrane</keyword>
<name>A0A1G8RW92_9RHOB</name>
<keyword evidence="1" id="KW-1133">Transmembrane helix</keyword>
<keyword evidence="3" id="KW-1185">Reference proteome</keyword>
<sequence>MSKAEKRIRWAQVLSLLAIIALFVADIGMDVLAKEVPGWVYPMLGLLALGVEAPALSRFIMALLRSGAGNGGQGQK</sequence>
<dbReference type="STRING" id="555512.SAMN04487993_10223"/>
<dbReference type="Proteomes" id="UP000199093">
    <property type="component" value="Unassembled WGS sequence"/>
</dbReference>
<evidence type="ECO:0000256" key="1">
    <source>
        <dbReference type="SAM" id="Phobius"/>
    </source>
</evidence>
<dbReference type="EMBL" id="FNEJ01000022">
    <property type="protein sequence ID" value="SDJ21203.1"/>
    <property type="molecule type" value="Genomic_DNA"/>
</dbReference>
<keyword evidence="1" id="KW-0812">Transmembrane</keyword>
<accession>A0A1G8RW92</accession>
<protein>
    <submittedName>
        <fullName evidence="2">Uncharacterized protein</fullName>
    </submittedName>
</protein>
<organism evidence="2 3">
    <name type="scientific">Salipiger marinus</name>
    <dbReference type="NCBI Taxonomy" id="555512"/>
    <lineage>
        <taxon>Bacteria</taxon>
        <taxon>Pseudomonadati</taxon>
        <taxon>Pseudomonadota</taxon>
        <taxon>Alphaproteobacteria</taxon>
        <taxon>Rhodobacterales</taxon>
        <taxon>Roseobacteraceae</taxon>
        <taxon>Salipiger</taxon>
    </lineage>
</organism>
<dbReference type="AlphaFoldDB" id="A0A1G8RW92"/>
<proteinExistence type="predicted"/>
<dbReference type="RefSeq" id="WP_089850388.1">
    <property type="nucleotide sequence ID" value="NZ_FNEJ01000022.1"/>
</dbReference>
<evidence type="ECO:0000313" key="2">
    <source>
        <dbReference type="EMBL" id="SDJ21203.1"/>
    </source>
</evidence>
<gene>
    <name evidence="2" type="ORF">SAMN04487993_10223</name>
</gene>
<evidence type="ECO:0000313" key="3">
    <source>
        <dbReference type="Proteomes" id="UP000199093"/>
    </source>
</evidence>
<reference evidence="2 3" key="1">
    <citation type="submission" date="2016-10" db="EMBL/GenBank/DDBJ databases">
        <authorList>
            <person name="de Groot N.N."/>
        </authorList>
    </citation>
    <scope>NUCLEOTIDE SEQUENCE [LARGE SCALE GENOMIC DNA]</scope>
    <source>
        <strain evidence="2 3">DSM 26424</strain>
    </source>
</reference>